<keyword evidence="2" id="KW-0805">Transcription regulation</keyword>
<dbReference type="GO" id="GO:0003700">
    <property type="term" value="F:DNA-binding transcription factor activity"/>
    <property type="evidence" value="ECO:0007669"/>
    <property type="project" value="InterPro"/>
</dbReference>
<dbReference type="Proteomes" id="UP000009044">
    <property type="component" value="Chromosome"/>
</dbReference>
<dbReference type="Pfam" id="PF00126">
    <property type="entry name" value="HTH_1"/>
    <property type="match status" value="1"/>
</dbReference>
<dbReference type="InterPro" id="IPR036390">
    <property type="entry name" value="WH_DNA-bd_sf"/>
</dbReference>
<keyword evidence="3" id="KW-0238">DNA-binding</keyword>
<accession>G2I271</accession>
<dbReference type="Gene3D" id="1.10.10.10">
    <property type="entry name" value="Winged helix-like DNA-binding domain superfamily/Winged helix DNA-binding domain"/>
    <property type="match status" value="1"/>
</dbReference>
<dbReference type="eggNOG" id="COG0583">
    <property type="taxonomic scope" value="Bacteria"/>
</dbReference>
<dbReference type="SUPFAM" id="SSF46785">
    <property type="entry name" value="Winged helix' DNA-binding domain"/>
    <property type="match status" value="1"/>
</dbReference>
<sequence>MPRHGSRIHAMPCPQPETTRPRPKEWTQTMVTTWDIDTRLLRYFLTVVTEGSIRGAADKLNIAASAISRQIGEFEVRCGTPLLERKPRGVVPTQAGAALADYARMQIEDGERFLNYLRRLRGLQDGAIRIACGEGFNGDLIENALVPFVQAHKESTFHLIQAGTMEIVDAVLEGRVDIGLAYDPPRMVGIQSVVSARQSLHAIMQPSHPLAQVSQVHLKDLVDIPLALPTDSYGIRALLRRVEASSGVLLVPSIQCATLDMLRRLALSGVAVTFLPPFTVFHELTTGELAAVPLAEPFAGEASAHLIIRSQRRLSMPMEHLLDIISSRVRAFQPDPS</sequence>
<evidence type="ECO:0000256" key="3">
    <source>
        <dbReference type="ARBA" id="ARBA00023125"/>
    </source>
</evidence>
<dbReference type="PROSITE" id="PS50931">
    <property type="entry name" value="HTH_LYSR"/>
    <property type="match status" value="1"/>
</dbReference>
<evidence type="ECO:0000313" key="7">
    <source>
        <dbReference type="EMBL" id="BAK82487.1"/>
    </source>
</evidence>
<evidence type="ECO:0000256" key="1">
    <source>
        <dbReference type="ARBA" id="ARBA00009437"/>
    </source>
</evidence>
<protein>
    <submittedName>
        <fullName evidence="7">Transcriptional regulator LysR family</fullName>
    </submittedName>
</protein>
<dbReference type="AlphaFoldDB" id="G2I271"/>
<dbReference type="EMBL" id="AP012159">
    <property type="protein sequence ID" value="BAK82487.1"/>
    <property type="molecule type" value="Genomic_DNA"/>
</dbReference>
<dbReference type="InterPro" id="IPR005119">
    <property type="entry name" value="LysR_subst-bd"/>
</dbReference>
<name>G2I271_KOMMN</name>
<dbReference type="InterPro" id="IPR000847">
    <property type="entry name" value="LysR_HTH_N"/>
</dbReference>
<dbReference type="PANTHER" id="PTHR30419:SF8">
    <property type="entry name" value="NITROGEN ASSIMILATION TRANSCRIPTIONAL ACTIVATOR-RELATED"/>
    <property type="match status" value="1"/>
</dbReference>
<evidence type="ECO:0000313" key="8">
    <source>
        <dbReference type="Proteomes" id="UP000009044"/>
    </source>
</evidence>
<gene>
    <name evidence="7" type="ordered locus">GLX_00750</name>
</gene>
<dbReference type="PATRIC" id="fig|634177.7.peg.75"/>
<evidence type="ECO:0000256" key="5">
    <source>
        <dbReference type="SAM" id="MobiDB-lite"/>
    </source>
</evidence>
<keyword evidence="4" id="KW-0804">Transcription</keyword>
<evidence type="ECO:0000259" key="6">
    <source>
        <dbReference type="PROSITE" id="PS50931"/>
    </source>
</evidence>
<organism evidence="7 8">
    <name type="scientific">Komagataeibacter medellinensis (strain NBRC 3288 / BCRC 11682 / LMG 1693 / Kondo 51)</name>
    <name type="common">Gluconacetobacter medellinensis</name>
    <dbReference type="NCBI Taxonomy" id="634177"/>
    <lineage>
        <taxon>Bacteria</taxon>
        <taxon>Pseudomonadati</taxon>
        <taxon>Pseudomonadota</taxon>
        <taxon>Alphaproteobacteria</taxon>
        <taxon>Acetobacterales</taxon>
        <taxon>Acetobacteraceae</taxon>
        <taxon>Komagataeibacter</taxon>
    </lineage>
</organism>
<reference evidence="8" key="1">
    <citation type="journal article" date="2011" name="J. Bacteriol.">
        <title>Complete genome sequence of NBRC 3288, a unique cellulose-nonproducing strain of Gluconacetobacter xylinus isolated from vinegar.</title>
        <authorList>
            <person name="Ogino H."/>
            <person name="Azuma Y."/>
            <person name="Hosoyama A."/>
            <person name="Nakazawa H."/>
            <person name="Matsutani M."/>
            <person name="Hasegawa A."/>
            <person name="Otsuyama K."/>
            <person name="Matsushita K."/>
            <person name="Fujita N."/>
            <person name="Shirai M."/>
        </authorList>
    </citation>
    <scope>NUCLEOTIDE SEQUENCE [LARGE SCALE GENOMIC DNA]</scope>
    <source>
        <strain evidence="8">NBRC 3288 / BCRC 11682 / LMG 1693</strain>
    </source>
</reference>
<proteinExistence type="inferred from homology"/>
<evidence type="ECO:0000256" key="4">
    <source>
        <dbReference type="ARBA" id="ARBA00023163"/>
    </source>
</evidence>
<dbReference type="GO" id="GO:0003677">
    <property type="term" value="F:DNA binding"/>
    <property type="evidence" value="ECO:0007669"/>
    <property type="project" value="UniProtKB-KW"/>
</dbReference>
<dbReference type="STRING" id="634177.GLX_00750"/>
<dbReference type="InterPro" id="IPR050950">
    <property type="entry name" value="HTH-type_LysR_regulators"/>
</dbReference>
<feature type="region of interest" description="Disordered" evidence="5">
    <location>
        <begin position="1"/>
        <end position="23"/>
    </location>
</feature>
<evidence type="ECO:0000256" key="2">
    <source>
        <dbReference type="ARBA" id="ARBA00023015"/>
    </source>
</evidence>
<dbReference type="SUPFAM" id="SSF53850">
    <property type="entry name" value="Periplasmic binding protein-like II"/>
    <property type="match status" value="1"/>
</dbReference>
<dbReference type="HOGENOM" id="CLU_039613_6_0_5"/>
<dbReference type="InterPro" id="IPR036388">
    <property type="entry name" value="WH-like_DNA-bd_sf"/>
</dbReference>
<feature type="domain" description="HTH lysR-type" evidence="6">
    <location>
        <begin position="36"/>
        <end position="93"/>
    </location>
</feature>
<dbReference type="Pfam" id="PF03466">
    <property type="entry name" value="LysR_substrate"/>
    <property type="match status" value="1"/>
</dbReference>
<dbReference type="Gene3D" id="3.40.190.290">
    <property type="match status" value="1"/>
</dbReference>
<dbReference type="KEGG" id="gxy:GLX_00750"/>
<dbReference type="GO" id="GO:0005829">
    <property type="term" value="C:cytosol"/>
    <property type="evidence" value="ECO:0007669"/>
    <property type="project" value="TreeGrafter"/>
</dbReference>
<comment type="similarity">
    <text evidence="1">Belongs to the LysR transcriptional regulatory family.</text>
</comment>
<dbReference type="PANTHER" id="PTHR30419">
    <property type="entry name" value="HTH-TYPE TRANSCRIPTIONAL REGULATOR YBHD"/>
    <property type="match status" value="1"/>
</dbReference>